<feature type="domain" description="HTH marR-type" evidence="4">
    <location>
        <begin position="1"/>
        <end position="149"/>
    </location>
</feature>
<name>A0AAE3N3B7_9HYPH</name>
<evidence type="ECO:0000313" key="5">
    <source>
        <dbReference type="EMBL" id="MCX8999829.1"/>
    </source>
</evidence>
<proteinExistence type="predicted"/>
<dbReference type="AlphaFoldDB" id="A0AAE3N3B7"/>
<reference evidence="5" key="1">
    <citation type="submission" date="2022-07" db="EMBL/GenBank/DDBJ databases">
        <title>Ectorhizobium quercum gen.nov., sp. nov.</title>
        <authorList>
            <person name="Ma T."/>
            <person name="Li Y."/>
        </authorList>
    </citation>
    <scope>NUCLEOTIDE SEQUENCE</scope>
    <source>
        <strain evidence="5">BDR2-2</strain>
    </source>
</reference>
<evidence type="ECO:0000256" key="1">
    <source>
        <dbReference type="ARBA" id="ARBA00023015"/>
    </source>
</evidence>
<evidence type="ECO:0000313" key="6">
    <source>
        <dbReference type="Proteomes" id="UP001208771"/>
    </source>
</evidence>
<keyword evidence="2" id="KW-0238">DNA-binding</keyword>
<dbReference type="InterPro" id="IPR036388">
    <property type="entry name" value="WH-like_DNA-bd_sf"/>
</dbReference>
<evidence type="ECO:0000256" key="2">
    <source>
        <dbReference type="ARBA" id="ARBA00023125"/>
    </source>
</evidence>
<dbReference type="EMBL" id="JANFPI010000011">
    <property type="protein sequence ID" value="MCX8999829.1"/>
    <property type="molecule type" value="Genomic_DNA"/>
</dbReference>
<evidence type="ECO:0000259" key="4">
    <source>
        <dbReference type="PROSITE" id="PS50995"/>
    </source>
</evidence>
<dbReference type="GO" id="GO:0003677">
    <property type="term" value="F:DNA binding"/>
    <property type="evidence" value="ECO:0007669"/>
    <property type="project" value="UniProtKB-KW"/>
</dbReference>
<keyword evidence="3" id="KW-0804">Transcription</keyword>
<comment type="caution">
    <text evidence="5">The sequence shown here is derived from an EMBL/GenBank/DDBJ whole genome shotgun (WGS) entry which is preliminary data.</text>
</comment>
<sequence length="154" mass="17387">MAENQSRPFDHPRFRSWIAVGRACQTMQSALGRALAPLGLKPPHLDVLVNLYRFEGLTQQDLARKLLVGRSNMSMTLPQLEKRGLIARYGDPGDRRVLRLRLTESGRHTAERAMAIQTALIDAVLSPTPSDHCTIIAETMEAMIQRLQEWEKTL</sequence>
<dbReference type="PROSITE" id="PS50995">
    <property type="entry name" value="HTH_MARR_2"/>
    <property type="match status" value="1"/>
</dbReference>
<dbReference type="Gene3D" id="1.10.10.10">
    <property type="entry name" value="Winged helix-like DNA-binding domain superfamily/Winged helix DNA-binding domain"/>
    <property type="match status" value="1"/>
</dbReference>
<dbReference type="RefSeq" id="WP_306413324.1">
    <property type="nucleotide sequence ID" value="NZ_JANFPI010000011.1"/>
</dbReference>
<gene>
    <name evidence="5" type="ORF">NOF55_22240</name>
</gene>
<dbReference type="GO" id="GO:0003700">
    <property type="term" value="F:DNA-binding transcription factor activity"/>
    <property type="evidence" value="ECO:0007669"/>
    <property type="project" value="InterPro"/>
</dbReference>
<dbReference type="Proteomes" id="UP001208771">
    <property type="component" value="Unassembled WGS sequence"/>
</dbReference>
<dbReference type="PANTHER" id="PTHR42756">
    <property type="entry name" value="TRANSCRIPTIONAL REGULATOR, MARR"/>
    <property type="match status" value="1"/>
</dbReference>
<dbReference type="SMART" id="SM00347">
    <property type="entry name" value="HTH_MARR"/>
    <property type="match status" value="1"/>
</dbReference>
<keyword evidence="6" id="KW-1185">Reference proteome</keyword>
<dbReference type="SUPFAM" id="SSF46785">
    <property type="entry name" value="Winged helix' DNA-binding domain"/>
    <property type="match status" value="1"/>
</dbReference>
<organism evidence="5 6">
    <name type="scientific">Ectorhizobium quercum</name>
    <dbReference type="NCBI Taxonomy" id="2965071"/>
    <lineage>
        <taxon>Bacteria</taxon>
        <taxon>Pseudomonadati</taxon>
        <taxon>Pseudomonadota</taxon>
        <taxon>Alphaproteobacteria</taxon>
        <taxon>Hyphomicrobiales</taxon>
        <taxon>Rhizobiaceae</taxon>
        <taxon>Ectorhizobium</taxon>
    </lineage>
</organism>
<keyword evidence="1" id="KW-0805">Transcription regulation</keyword>
<accession>A0AAE3N3B7</accession>
<dbReference type="InterPro" id="IPR036390">
    <property type="entry name" value="WH_DNA-bd_sf"/>
</dbReference>
<dbReference type="PROSITE" id="PS01117">
    <property type="entry name" value="HTH_MARR_1"/>
    <property type="match status" value="1"/>
</dbReference>
<dbReference type="PANTHER" id="PTHR42756:SF1">
    <property type="entry name" value="TRANSCRIPTIONAL REPRESSOR OF EMRAB OPERON"/>
    <property type="match status" value="1"/>
</dbReference>
<dbReference type="Pfam" id="PF12802">
    <property type="entry name" value="MarR_2"/>
    <property type="match status" value="1"/>
</dbReference>
<protein>
    <submittedName>
        <fullName evidence="5">MarR family transcriptional regulator</fullName>
    </submittedName>
</protein>
<dbReference type="InterPro" id="IPR023187">
    <property type="entry name" value="Tscrpt_reg_MarR-type_CS"/>
</dbReference>
<dbReference type="PRINTS" id="PR00598">
    <property type="entry name" value="HTHMARR"/>
</dbReference>
<dbReference type="InterPro" id="IPR000835">
    <property type="entry name" value="HTH_MarR-typ"/>
</dbReference>
<evidence type="ECO:0000256" key="3">
    <source>
        <dbReference type="ARBA" id="ARBA00023163"/>
    </source>
</evidence>